<evidence type="ECO:0000256" key="2">
    <source>
        <dbReference type="SAM" id="SignalP"/>
    </source>
</evidence>
<evidence type="ECO:0000313" key="4">
    <source>
        <dbReference type="EnsemblFungi" id="EJT73751"/>
    </source>
</evidence>
<dbReference type="HOGENOM" id="CLU_1337585_0_0_1"/>
<evidence type="ECO:0000256" key="1">
    <source>
        <dbReference type="SAM" id="Phobius"/>
    </source>
</evidence>
<dbReference type="GeneID" id="20348065"/>
<dbReference type="EnsemblFungi" id="EJT73751">
    <property type="protein sequence ID" value="EJT73751"/>
    <property type="gene ID" value="GGTG_07607"/>
</dbReference>
<feature type="chain" id="PRO_5015094821" evidence="2">
    <location>
        <begin position="21"/>
        <end position="205"/>
    </location>
</feature>
<keyword evidence="1" id="KW-0812">Transmembrane</keyword>
<dbReference type="VEuPathDB" id="FungiDB:GGTG_07607"/>
<reference evidence="4" key="5">
    <citation type="submission" date="2018-04" db="UniProtKB">
        <authorList>
            <consortium name="EnsemblFungi"/>
        </authorList>
    </citation>
    <scope>IDENTIFICATION</scope>
    <source>
        <strain evidence="4">R3-111a-1</strain>
    </source>
</reference>
<dbReference type="Proteomes" id="UP000006039">
    <property type="component" value="Unassembled WGS sequence"/>
</dbReference>
<dbReference type="EMBL" id="GL385398">
    <property type="protein sequence ID" value="EJT73751.1"/>
    <property type="molecule type" value="Genomic_DNA"/>
</dbReference>
<proteinExistence type="predicted"/>
<feature type="transmembrane region" description="Helical" evidence="1">
    <location>
        <begin position="125"/>
        <end position="147"/>
    </location>
</feature>
<reference evidence="5" key="1">
    <citation type="submission" date="2010-07" db="EMBL/GenBank/DDBJ databases">
        <title>The genome sequence of Gaeumannomyces graminis var. tritici strain R3-111a-1.</title>
        <authorList>
            <consortium name="The Broad Institute Genome Sequencing Platform"/>
            <person name="Ma L.-J."/>
            <person name="Dead R."/>
            <person name="Young S."/>
            <person name="Zeng Q."/>
            <person name="Koehrsen M."/>
            <person name="Alvarado L."/>
            <person name="Berlin A."/>
            <person name="Chapman S.B."/>
            <person name="Chen Z."/>
            <person name="Freedman E."/>
            <person name="Gellesch M."/>
            <person name="Goldberg J."/>
            <person name="Griggs A."/>
            <person name="Gujja S."/>
            <person name="Heilman E.R."/>
            <person name="Heiman D."/>
            <person name="Hepburn T."/>
            <person name="Howarth C."/>
            <person name="Jen D."/>
            <person name="Larson L."/>
            <person name="Mehta T."/>
            <person name="Neiman D."/>
            <person name="Pearson M."/>
            <person name="Roberts A."/>
            <person name="Saif S."/>
            <person name="Shea T."/>
            <person name="Shenoy N."/>
            <person name="Sisk P."/>
            <person name="Stolte C."/>
            <person name="Sykes S."/>
            <person name="Walk T."/>
            <person name="White J."/>
            <person name="Yandava C."/>
            <person name="Haas B."/>
            <person name="Nusbaum C."/>
            <person name="Birren B."/>
        </authorList>
    </citation>
    <scope>NUCLEOTIDE SEQUENCE [LARGE SCALE GENOMIC DNA]</scope>
    <source>
        <strain evidence="5">R3-111a-1</strain>
    </source>
</reference>
<dbReference type="AlphaFoldDB" id="J3P259"/>
<name>J3P259_GAET3</name>
<sequence length="205" mass="20817">MKVSTLLTFPLLGLLGSALGSPAPAAVSPTTAGSLETRQAESPLGLLESLLESIKGQTGIINSTISGLPADANVSTLGLAAPAIHDAVTQITSLIMATEETVTANAEEQKRALQARDLETRQADAIAIVWAIGAILVEISATLDAIINSPFGIGVLLGRLNPLTLALSALVAGLAVVVNGLLLLVGTLLNTILLDLSIALLGLSF</sequence>
<accession>J3P259</accession>
<keyword evidence="1" id="KW-1133">Transmembrane helix</keyword>
<evidence type="ECO:0000313" key="5">
    <source>
        <dbReference type="Proteomes" id="UP000006039"/>
    </source>
</evidence>
<dbReference type="OrthoDB" id="3796910at2759"/>
<dbReference type="RefSeq" id="XP_009223695.1">
    <property type="nucleotide sequence ID" value="XM_009225431.1"/>
</dbReference>
<feature type="transmembrane region" description="Helical" evidence="1">
    <location>
        <begin position="159"/>
        <end position="177"/>
    </location>
</feature>
<reference evidence="3" key="3">
    <citation type="submission" date="2010-09" db="EMBL/GenBank/DDBJ databases">
        <title>Annotation of Gaeumannomyces graminis var. tritici R3-111a-1.</title>
        <authorList>
            <consortium name="The Broad Institute Genome Sequencing Platform"/>
            <person name="Ma L.-J."/>
            <person name="Dead R."/>
            <person name="Young S.K."/>
            <person name="Zeng Q."/>
            <person name="Gargeya S."/>
            <person name="Fitzgerald M."/>
            <person name="Haas B."/>
            <person name="Abouelleil A."/>
            <person name="Alvarado L."/>
            <person name="Arachchi H.M."/>
            <person name="Berlin A."/>
            <person name="Brown A."/>
            <person name="Chapman S.B."/>
            <person name="Chen Z."/>
            <person name="Dunbar C."/>
            <person name="Freedman E."/>
            <person name="Gearin G."/>
            <person name="Gellesch M."/>
            <person name="Goldberg J."/>
            <person name="Griggs A."/>
            <person name="Gujja S."/>
            <person name="Heiman D."/>
            <person name="Howarth C."/>
            <person name="Larson L."/>
            <person name="Lui A."/>
            <person name="MacDonald P.J.P."/>
            <person name="Mehta T."/>
            <person name="Montmayeur A."/>
            <person name="Murphy C."/>
            <person name="Neiman D."/>
            <person name="Pearson M."/>
            <person name="Priest M."/>
            <person name="Roberts A."/>
            <person name="Saif S."/>
            <person name="Shea T."/>
            <person name="Shenoy N."/>
            <person name="Sisk P."/>
            <person name="Stolte C."/>
            <person name="Sykes S."/>
            <person name="Yandava C."/>
            <person name="Wortman J."/>
            <person name="Nusbaum C."/>
            <person name="Birren B."/>
        </authorList>
    </citation>
    <scope>NUCLEOTIDE SEQUENCE</scope>
    <source>
        <strain evidence="3">R3-111a-1</strain>
    </source>
</reference>
<feature type="signal peptide" evidence="2">
    <location>
        <begin position="1"/>
        <end position="20"/>
    </location>
</feature>
<keyword evidence="5" id="KW-1185">Reference proteome</keyword>
<protein>
    <submittedName>
        <fullName evidence="3 4">Uncharacterized protein</fullName>
    </submittedName>
</protein>
<evidence type="ECO:0000313" key="3">
    <source>
        <dbReference type="EMBL" id="EJT73751.1"/>
    </source>
</evidence>
<gene>
    <name evidence="4" type="primary">20348065</name>
    <name evidence="3" type="ORF">GGTG_07607</name>
</gene>
<dbReference type="eggNOG" id="ENOG502RMBG">
    <property type="taxonomic scope" value="Eukaryota"/>
</dbReference>
<keyword evidence="2" id="KW-0732">Signal</keyword>
<keyword evidence="1" id="KW-0472">Membrane</keyword>
<reference evidence="3" key="2">
    <citation type="submission" date="2010-07" db="EMBL/GenBank/DDBJ databases">
        <authorList>
            <consortium name="The Broad Institute Genome Sequencing Platform"/>
            <consortium name="Broad Institute Genome Sequencing Center for Infectious Disease"/>
            <person name="Ma L.-J."/>
            <person name="Dead R."/>
            <person name="Young S."/>
            <person name="Zeng Q."/>
            <person name="Koehrsen M."/>
            <person name="Alvarado L."/>
            <person name="Berlin A."/>
            <person name="Chapman S.B."/>
            <person name="Chen Z."/>
            <person name="Freedman E."/>
            <person name="Gellesch M."/>
            <person name="Goldberg J."/>
            <person name="Griggs A."/>
            <person name="Gujja S."/>
            <person name="Heilman E.R."/>
            <person name="Heiman D."/>
            <person name="Hepburn T."/>
            <person name="Howarth C."/>
            <person name="Jen D."/>
            <person name="Larson L."/>
            <person name="Mehta T."/>
            <person name="Neiman D."/>
            <person name="Pearson M."/>
            <person name="Roberts A."/>
            <person name="Saif S."/>
            <person name="Shea T."/>
            <person name="Shenoy N."/>
            <person name="Sisk P."/>
            <person name="Stolte C."/>
            <person name="Sykes S."/>
            <person name="Walk T."/>
            <person name="White J."/>
            <person name="Yandava C."/>
            <person name="Haas B."/>
            <person name="Nusbaum C."/>
            <person name="Birren B."/>
        </authorList>
    </citation>
    <scope>NUCLEOTIDE SEQUENCE</scope>
    <source>
        <strain evidence="3">R3-111a-1</strain>
    </source>
</reference>
<reference evidence="4" key="4">
    <citation type="journal article" date="2015" name="G3 (Bethesda)">
        <title>Genome sequences of three phytopathogenic species of the Magnaporthaceae family of fungi.</title>
        <authorList>
            <person name="Okagaki L.H."/>
            <person name="Nunes C.C."/>
            <person name="Sailsbery J."/>
            <person name="Clay B."/>
            <person name="Brown D."/>
            <person name="John T."/>
            <person name="Oh Y."/>
            <person name="Young N."/>
            <person name="Fitzgerald M."/>
            <person name="Haas B.J."/>
            <person name="Zeng Q."/>
            <person name="Young S."/>
            <person name="Adiconis X."/>
            <person name="Fan L."/>
            <person name="Levin J.Z."/>
            <person name="Mitchell T.K."/>
            <person name="Okubara P.A."/>
            <person name="Farman M.L."/>
            <person name="Kohn L.M."/>
            <person name="Birren B."/>
            <person name="Ma L.-J."/>
            <person name="Dean R.A."/>
        </authorList>
    </citation>
    <scope>NUCLEOTIDE SEQUENCE</scope>
    <source>
        <strain evidence="4">R3-111a-1</strain>
    </source>
</reference>
<organism evidence="3">
    <name type="scientific">Gaeumannomyces tritici (strain R3-111a-1)</name>
    <name type="common">Wheat and barley take-all root rot fungus</name>
    <name type="synonym">Gaeumannomyces graminis var. tritici</name>
    <dbReference type="NCBI Taxonomy" id="644352"/>
    <lineage>
        <taxon>Eukaryota</taxon>
        <taxon>Fungi</taxon>
        <taxon>Dikarya</taxon>
        <taxon>Ascomycota</taxon>
        <taxon>Pezizomycotina</taxon>
        <taxon>Sordariomycetes</taxon>
        <taxon>Sordariomycetidae</taxon>
        <taxon>Magnaporthales</taxon>
        <taxon>Magnaporthaceae</taxon>
        <taxon>Gaeumannomyces</taxon>
    </lineage>
</organism>